<protein>
    <submittedName>
        <fullName evidence="1">Uncharacterized protein</fullName>
    </submittedName>
</protein>
<gene>
    <name evidence="1" type="ORF">NMOB1V02_LOCUS7117</name>
</gene>
<dbReference type="EMBL" id="CAJPEX010001642">
    <property type="protein sequence ID" value="CAG0919596.1"/>
    <property type="molecule type" value="Genomic_DNA"/>
</dbReference>
<dbReference type="AlphaFoldDB" id="A0A7R9BSL4"/>
<keyword evidence="2" id="KW-1185">Reference proteome</keyword>
<reference evidence="1" key="1">
    <citation type="submission" date="2020-11" db="EMBL/GenBank/DDBJ databases">
        <authorList>
            <person name="Tran Van P."/>
        </authorList>
    </citation>
    <scope>NUCLEOTIDE SEQUENCE</scope>
</reference>
<name>A0A7R9BSL4_9CRUS</name>
<accession>A0A7R9BSL4</accession>
<sequence>MGFPEMRPLAVKSPDAIIPHQLPHSHLLFQVKNLTNKNAVPAPMPTKADAHGVEWPKIGRLTPFLSYSPMRGPRTMQLMKAALPPVMWTTAEPLKSLNGVFTNQPPGPQIQCATTGYTKPGIFVRFSRKSKVFFIKMLVVFLERTEPASRSANPVCMTVVKFSNPHQSEANEHEHQRMNTDHWVKPEEGLISRKESGWHLYRTLLICFSAHNAESEDGPRYVTRRSLSGRAEIRSPCSSSRKVE</sequence>
<dbReference type="Proteomes" id="UP000678499">
    <property type="component" value="Unassembled WGS sequence"/>
</dbReference>
<evidence type="ECO:0000313" key="2">
    <source>
        <dbReference type="Proteomes" id="UP000678499"/>
    </source>
</evidence>
<proteinExistence type="predicted"/>
<organism evidence="1">
    <name type="scientific">Notodromas monacha</name>
    <dbReference type="NCBI Taxonomy" id="399045"/>
    <lineage>
        <taxon>Eukaryota</taxon>
        <taxon>Metazoa</taxon>
        <taxon>Ecdysozoa</taxon>
        <taxon>Arthropoda</taxon>
        <taxon>Crustacea</taxon>
        <taxon>Oligostraca</taxon>
        <taxon>Ostracoda</taxon>
        <taxon>Podocopa</taxon>
        <taxon>Podocopida</taxon>
        <taxon>Cypridocopina</taxon>
        <taxon>Cypridoidea</taxon>
        <taxon>Cyprididae</taxon>
        <taxon>Notodromas</taxon>
    </lineage>
</organism>
<dbReference type="EMBL" id="OA883679">
    <property type="protein sequence ID" value="CAD7279444.1"/>
    <property type="molecule type" value="Genomic_DNA"/>
</dbReference>
<evidence type="ECO:0000313" key="1">
    <source>
        <dbReference type="EMBL" id="CAD7279444.1"/>
    </source>
</evidence>